<dbReference type="PANTHER" id="PTHR48111:SF1">
    <property type="entry name" value="TWO-COMPONENT RESPONSE REGULATOR ORR33"/>
    <property type="match status" value="1"/>
</dbReference>
<dbReference type="Proteomes" id="UP000177996">
    <property type="component" value="Unassembled WGS sequence"/>
</dbReference>
<keyword evidence="1 6" id="KW-0597">Phosphoprotein</keyword>
<comment type="caution">
    <text evidence="8">The sequence shown here is derived from an EMBL/GenBank/DDBJ whole genome shotgun (WGS) entry which is preliminary data.</text>
</comment>
<dbReference type="GO" id="GO:0032993">
    <property type="term" value="C:protein-DNA complex"/>
    <property type="evidence" value="ECO:0007669"/>
    <property type="project" value="TreeGrafter"/>
</dbReference>
<dbReference type="Pfam" id="PF00072">
    <property type="entry name" value="Response_reg"/>
    <property type="match status" value="1"/>
</dbReference>
<gene>
    <name evidence="8" type="ORF">A3D65_04085</name>
</gene>
<keyword evidence="3" id="KW-0805">Transcription regulation</keyword>
<evidence type="ECO:0000313" key="8">
    <source>
        <dbReference type="EMBL" id="OGZ08753.1"/>
    </source>
</evidence>
<protein>
    <recommendedName>
        <fullName evidence="7">Response regulatory domain-containing protein</fullName>
    </recommendedName>
</protein>
<dbReference type="InterPro" id="IPR011006">
    <property type="entry name" value="CheY-like_superfamily"/>
</dbReference>
<keyword evidence="5" id="KW-0804">Transcription</keyword>
<dbReference type="SUPFAM" id="SSF52172">
    <property type="entry name" value="CheY-like"/>
    <property type="match status" value="1"/>
</dbReference>
<feature type="modified residue" description="4-aspartylphosphate" evidence="6">
    <location>
        <position position="54"/>
    </location>
</feature>
<evidence type="ECO:0000256" key="4">
    <source>
        <dbReference type="ARBA" id="ARBA00023125"/>
    </source>
</evidence>
<name>A0A1G2D583_9BACT</name>
<evidence type="ECO:0000256" key="1">
    <source>
        <dbReference type="ARBA" id="ARBA00022553"/>
    </source>
</evidence>
<dbReference type="AlphaFoldDB" id="A0A1G2D583"/>
<reference evidence="8 9" key="1">
    <citation type="journal article" date="2016" name="Nat. Commun.">
        <title>Thousands of microbial genomes shed light on interconnected biogeochemical processes in an aquifer system.</title>
        <authorList>
            <person name="Anantharaman K."/>
            <person name="Brown C.T."/>
            <person name="Hug L.A."/>
            <person name="Sharon I."/>
            <person name="Castelle C.J."/>
            <person name="Probst A.J."/>
            <person name="Thomas B.C."/>
            <person name="Singh A."/>
            <person name="Wilkins M.J."/>
            <person name="Karaoz U."/>
            <person name="Brodie E.L."/>
            <person name="Williams K.H."/>
            <person name="Hubbard S.S."/>
            <person name="Banfield J.F."/>
        </authorList>
    </citation>
    <scope>NUCLEOTIDE SEQUENCE [LARGE SCALE GENOMIC DNA]</scope>
</reference>
<feature type="domain" description="Response regulatory" evidence="7">
    <location>
        <begin position="5"/>
        <end position="121"/>
    </location>
</feature>
<dbReference type="GO" id="GO:0000976">
    <property type="term" value="F:transcription cis-regulatory region binding"/>
    <property type="evidence" value="ECO:0007669"/>
    <property type="project" value="TreeGrafter"/>
</dbReference>
<dbReference type="EMBL" id="MHLL01000028">
    <property type="protein sequence ID" value="OGZ08753.1"/>
    <property type="molecule type" value="Genomic_DNA"/>
</dbReference>
<dbReference type="GO" id="GO:0005829">
    <property type="term" value="C:cytosol"/>
    <property type="evidence" value="ECO:0007669"/>
    <property type="project" value="TreeGrafter"/>
</dbReference>
<sequence>MANKKILSIEDDTFLLALLSGKLVEAGYTVFSATTGADGLAKAKAEHPDIILLDVMLPDIGGFEVLEKLKTDSGTQAIPVILLSNLGGSDEIEQGKQLGATSYLIKANIVPDELAQMIELEVTNAPKITGG</sequence>
<dbReference type="InterPro" id="IPR001789">
    <property type="entry name" value="Sig_transdc_resp-reg_receiver"/>
</dbReference>
<keyword evidence="2" id="KW-0902">Two-component regulatory system</keyword>
<dbReference type="PANTHER" id="PTHR48111">
    <property type="entry name" value="REGULATOR OF RPOS"/>
    <property type="match status" value="1"/>
</dbReference>
<keyword evidence="4" id="KW-0238">DNA-binding</keyword>
<proteinExistence type="predicted"/>
<dbReference type="GO" id="GO:0006355">
    <property type="term" value="P:regulation of DNA-templated transcription"/>
    <property type="evidence" value="ECO:0007669"/>
    <property type="project" value="TreeGrafter"/>
</dbReference>
<evidence type="ECO:0000256" key="3">
    <source>
        <dbReference type="ARBA" id="ARBA00023015"/>
    </source>
</evidence>
<dbReference type="GO" id="GO:0000156">
    <property type="term" value="F:phosphorelay response regulator activity"/>
    <property type="evidence" value="ECO:0007669"/>
    <property type="project" value="TreeGrafter"/>
</dbReference>
<evidence type="ECO:0000256" key="6">
    <source>
        <dbReference type="PROSITE-ProRule" id="PRU00169"/>
    </source>
</evidence>
<organism evidence="8 9">
    <name type="scientific">Candidatus Lloydbacteria bacterium RIFCSPHIGHO2_02_FULL_50_13</name>
    <dbReference type="NCBI Taxonomy" id="1798661"/>
    <lineage>
        <taxon>Bacteria</taxon>
        <taxon>Candidatus Lloydiibacteriota</taxon>
    </lineage>
</organism>
<evidence type="ECO:0000256" key="2">
    <source>
        <dbReference type="ARBA" id="ARBA00023012"/>
    </source>
</evidence>
<dbReference type="PROSITE" id="PS50110">
    <property type="entry name" value="RESPONSE_REGULATORY"/>
    <property type="match status" value="1"/>
</dbReference>
<dbReference type="Gene3D" id="3.40.50.2300">
    <property type="match status" value="1"/>
</dbReference>
<dbReference type="InterPro" id="IPR039420">
    <property type="entry name" value="WalR-like"/>
</dbReference>
<evidence type="ECO:0000313" key="9">
    <source>
        <dbReference type="Proteomes" id="UP000177996"/>
    </source>
</evidence>
<dbReference type="SMART" id="SM00448">
    <property type="entry name" value="REC"/>
    <property type="match status" value="1"/>
</dbReference>
<evidence type="ECO:0000256" key="5">
    <source>
        <dbReference type="ARBA" id="ARBA00023163"/>
    </source>
</evidence>
<dbReference type="STRING" id="1798661.A3D65_04085"/>
<accession>A0A1G2D583</accession>
<evidence type="ECO:0000259" key="7">
    <source>
        <dbReference type="PROSITE" id="PS50110"/>
    </source>
</evidence>